<protein>
    <submittedName>
        <fullName evidence="1">Uncharacterized protein</fullName>
    </submittedName>
</protein>
<proteinExistence type="predicted"/>
<comment type="caution">
    <text evidence="1">The sequence shown here is derived from an EMBL/GenBank/DDBJ whole genome shotgun (WGS) entry which is preliminary data.</text>
</comment>
<evidence type="ECO:0000313" key="1">
    <source>
        <dbReference type="EMBL" id="GKT29006.1"/>
    </source>
</evidence>
<evidence type="ECO:0000313" key="2">
    <source>
        <dbReference type="Proteomes" id="UP001057375"/>
    </source>
</evidence>
<dbReference type="Proteomes" id="UP001057375">
    <property type="component" value="Unassembled WGS sequence"/>
</dbReference>
<keyword evidence="2" id="KW-1185">Reference proteome</keyword>
<accession>A0ABQ5K8W0</accession>
<organism evidence="1 2">
    <name type="scientific">Aduncisulcus paluster</name>
    <dbReference type="NCBI Taxonomy" id="2918883"/>
    <lineage>
        <taxon>Eukaryota</taxon>
        <taxon>Metamonada</taxon>
        <taxon>Carpediemonas-like organisms</taxon>
        <taxon>Aduncisulcus</taxon>
    </lineage>
</organism>
<gene>
    <name evidence="1" type="ORF">ADUPG1_000991</name>
</gene>
<reference evidence="1" key="1">
    <citation type="submission" date="2022-03" db="EMBL/GenBank/DDBJ databases">
        <title>Draft genome sequence of Aduncisulcus paluster, a free-living microaerophilic Fornicata.</title>
        <authorList>
            <person name="Yuyama I."/>
            <person name="Kume K."/>
            <person name="Tamura T."/>
            <person name="Inagaki Y."/>
            <person name="Hashimoto T."/>
        </authorList>
    </citation>
    <scope>NUCLEOTIDE SEQUENCE</scope>
    <source>
        <strain evidence="1">NY0171</strain>
    </source>
</reference>
<sequence length="261" mass="29293">MSKAILRLTNKVELLEARTYTESKNSLETSSDTASPGKFVKFPIFKTEKEKMSISTHPHEPIFGEKKFISDTETRTQAPAAANPVSDPLDFADPHEQKKLPPPVCGTLPRYPSPLKTHHALASDEFLTEAFASPLTRTGLERKQMTPAMFDARTHTLHSPAVISEVGKPPILEVLSFKAFETFISRYKAYESRGGTRPIHACIPDCVARTVIAYHPDSSKDVFTLVKEEVAPKTLEEFVARLSTYKLYYDNTMTSMHKYNI</sequence>
<feature type="non-terminal residue" evidence="1">
    <location>
        <position position="261"/>
    </location>
</feature>
<dbReference type="EMBL" id="BQXS01000603">
    <property type="protein sequence ID" value="GKT29006.1"/>
    <property type="molecule type" value="Genomic_DNA"/>
</dbReference>
<name>A0ABQ5K8W0_9EUKA</name>